<dbReference type="Gene3D" id="3.30.420.10">
    <property type="entry name" value="Ribonuclease H-like superfamily/Ribonuclease H"/>
    <property type="match status" value="1"/>
</dbReference>
<dbReference type="PANTHER" id="PTHR46387:SF2">
    <property type="entry name" value="RIBONUCLEASE HI"/>
    <property type="match status" value="1"/>
</dbReference>
<dbReference type="SUPFAM" id="SSF53098">
    <property type="entry name" value="Ribonuclease H-like"/>
    <property type="match status" value="1"/>
</dbReference>
<dbReference type="AlphaFoldDB" id="A0A1F6BL47"/>
<dbReference type="CDD" id="cd09279">
    <property type="entry name" value="RNase_HI_like"/>
    <property type="match status" value="1"/>
</dbReference>
<dbReference type="PANTHER" id="PTHR46387">
    <property type="entry name" value="POLYNUCLEOTIDYL TRANSFERASE, RIBONUCLEASE H-LIKE SUPERFAMILY PROTEIN"/>
    <property type="match status" value="1"/>
</dbReference>
<protein>
    <recommendedName>
        <fullName evidence="1">RNase H type-1 domain-containing protein</fullName>
    </recommendedName>
</protein>
<dbReference type="InterPro" id="IPR036397">
    <property type="entry name" value="RNaseH_sf"/>
</dbReference>
<reference evidence="2 3" key="1">
    <citation type="journal article" date="2016" name="Nat. Commun.">
        <title>Thousands of microbial genomes shed light on interconnected biogeochemical processes in an aquifer system.</title>
        <authorList>
            <person name="Anantharaman K."/>
            <person name="Brown C.T."/>
            <person name="Hug L.A."/>
            <person name="Sharon I."/>
            <person name="Castelle C.J."/>
            <person name="Probst A.J."/>
            <person name="Thomas B.C."/>
            <person name="Singh A."/>
            <person name="Wilkins M.J."/>
            <person name="Karaoz U."/>
            <person name="Brodie E.L."/>
            <person name="Williams K.H."/>
            <person name="Hubbard S.S."/>
            <person name="Banfield J.F."/>
        </authorList>
    </citation>
    <scope>NUCLEOTIDE SEQUENCE [LARGE SCALE GENOMIC DNA]</scope>
</reference>
<evidence type="ECO:0000313" key="2">
    <source>
        <dbReference type="EMBL" id="OGG37644.1"/>
    </source>
</evidence>
<dbReference type="EMBL" id="MFKH01000006">
    <property type="protein sequence ID" value="OGG37644.1"/>
    <property type="molecule type" value="Genomic_DNA"/>
</dbReference>
<accession>A0A1F6BL47</accession>
<name>A0A1F6BL47_9BACT</name>
<sequence>MSDVIVYTDGGSRGNPGPAAMGVVVEYNGKRREYGEAIGVATNNVAEYRAVLYALKKVKLLLGKKGAGECTVEVRADSDLVVRHMNREFKIKNDGLKEYFIELWNLTQDFKSVRFVHVRREENGSADRLVNRALDSGRTSSRRRQVPQRIDKLL</sequence>
<dbReference type="Proteomes" id="UP000176273">
    <property type="component" value="Unassembled WGS sequence"/>
</dbReference>
<evidence type="ECO:0000259" key="1">
    <source>
        <dbReference type="PROSITE" id="PS50879"/>
    </source>
</evidence>
<dbReference type="PROSITE" id="PS50879">
    <property type="entry name" value="RNASE_H_1"/>
    <property type="match status" value="1"/>
</dbReference>
<gene>
    <name evidence="2" type="ORF">A2110_00710</name>
</gene>
<dbReference type="STRING" id="1798468.A2110_00710"/>
<dbReference type="Pfam" id="PF13456">
    <property type="entry name" value="RVT_3"/>
    <property type="match status" value="1"/>
</dbReference>
<feature type="domain" description="RNase H type-1" evidence="1">
    <location>
        <begin position="1"/>
        <end position="135"/>
    </location>
</feature>
<dbReference type="InterPro" id="IPR002156">
    <property type="entry name" value="RNaseH_domain"/>
</dbReference>
<proteinExistence type="predicted"/>
<organism evidence="2 3">
    <name type="scientific">Candidatus Jorgensenbacteria bacterium GWA1_54_12</name>
    <dbReference type="NCBI Taxonomy" id="1798468"/>
    <lineage>
        <taxon>Bacteria</taxon>
        <taxon>Candidatus Joergenseniibacteriota</taxon>
    </lineage>
</organism>
<evidence type="ECO:0000313" key="3">
    <source>
        <dbReference type="Proteomes" id="UP000176273"/>
    </source>
</evidence>
<dbReference type="InterPro" id="IPR012337">
    <property type="entry name" value="RNaseH-like_sf"/>
</dbReference>
<dbReference type="GO" id="GO:0003676">
    <property type="term" value="F:nucleic acid binding"/>
    <property type="evidence" value="ECO:0007669"/>
    <property type="project" value="InterPro"/>
</dbReference>
<comment type="caution">
    <text evidence="2">The sequence shown here is derived from an EMBL/GenBank/DDBJ whole genome shotgun (WGS) entry which is preliminary data.</text>
</comment>
<dbReference type="GO" id="GO:0004523">
    <property type="term" value="F:RNA-DNA hybrid ribonuclease activity"/>
    <property type="evidence" value="ECO:0007669"/>
    <property type="project" value="InterPro"/>
</dbReference>